<evidence type="ECO:0000256" key="1">
    <source>
        <dbReference type="ARBA" id="ARBA00022485"/>
    </source>
</evidence>
<dbReference type="PANTHER" id="PTHR30352">
    <property type="entry name" value="PYRUVATE FORMATE-LYASE-ACTIVATING ENZYME"/>
    <property type="match status" value="1"/>
</dbReference>
<dbReference type="PROSITE" id="PS51918">
    <property type="entry name" value="RADICAL_SAM"/>
    <property type="match status" value="1"/>
</dbReference>
<proteinExistence type="predicted"/>
<dbReference type="Gene3D" id="3.20.20.70">
    <property type="entry name" value="Aldolase class I"/>
    <property type="match status" value="1"/>
</dbReference>
<dbReference type="PANTHER" id="PTHR30352:SF5">
    <property type="entry name" value="PYRUVATE FORMATE-LYASE 1-ACTIVATING ENZYME"/>
    <property type="match status" value="1"/>
</dbReference>
<name>A0A7C4RHF6_9BACT</name>
<feature type="binding site" evidence="6">
    <location>
        <position position="89"/>
    </location>
    <ligand>
        <name>[4Fe-4S] cluster</name>
        <dbReference type="ChEBI" id="CHEBI:49883"/>
        <note>4Fe-4S-S-AdoMet</note>
    </ligand>
</feature>
<dbReference type="GO" id="GO:0003824">
    <property type="term" value="F:catalytic activity"/>
    <property type="evidence" value="ECO:0007669"/>
    <property type="project" value="InterPro"/>
</dbReference>
<dbReference type="InterPro" id="IPR034457">
    <property type="entry name" value="Organic_radical-activating"/>
</dbReference>
<dbReference type="InterPro" id="IPR006638">
    <property type="entry name" value="Elp3/MiaA/NifB-like_rSAM"/>
</dbReference>
<keyword evidence="5 6" id="KW-0411">Iron-sulfur</keyword>
<dbReference type="Pfam" id="PF04055">
    <property type="entry name" value="Radical_SAM"/>
    <property type="match status" value="1"/>
</dbReference>
<dbReference type="EMBL" id="DSUH01000081">
    <property type="protein sequence ID" value="HGU31969.1"/>
    <property type="molecule type" value="Genomic_DNA"/>
</dbReference>
<organism evidence="8">
    <name type="scientific">Desulfatirhabdium butyrativorans</name>
    <dbReference type="NCBI Taxonomy" id="340467"/>
    <lineage>
        <taxon>Bacteria</taxon>
        <taxon>Pseudomonadati</taxon>
        <taxon>Thermodesulfobacteriota</taxon>
        <taxon>Desulfobacteria</taxon>
        <taxon>Desulfobacterales</taxon>
        <taxon>Desulfatirhabdiaceae</taxon>
        <taxon>Desulfatirhabdium</taxon>
    </lineage>
</organism>
<keyword evidence="2 6" id="KW-0949">S-adenosyl-L-methionine</keyword>
<dbReference type="NCBIfam" id="TIGR04337">
    <property type="entry name" value="AmmeMemoSam_rS"/>
    <property type="match status" value="1"/>
</dbReference>
<evidence type="ECO:0000256" key="3">
    <source>
        <dbReference type="ARBA" id="ARBA00022723"/>
    </source>
</evidence>
<evidence type="ECO:0000256" key="5">
    <source>
        <dbReference type="ARBA" id="ARBA00023014"/>
    </source>
</evidence>
<evidence type="ECO:0000256" key="2">
    <source>
        <dbReference type="ARBA" id="ARBA00022691"/>
    </source>
</evidence>
<reference evidence="8" key="1">
    <citation type="journal article" date="2020" name="mSystems">
        <title>Genome- and Community-Level Interaction Insights into Carbon Utilization and Element Cycling Functions of Hydrothermarchaeota in Hydrothermal Sediment.</title>
        <authorList>
            <person name="Zhou Z."/>
            <person name="Liu Y."/>
            <person name="Xu W."/>
            <person name="Pan J."/>
            <person name="Luo Z.H."/>
            <person name="Li M."/>
        </authorList>
    </citation>
    <scope>NUCLEOTIDE SEQUENCE [LARGE SCALE GENOMIC DNA]</scope>
    <source>
        <strain evidence="8">SpSt-477</strain>
    </source>
</reference>
<evidence type="ECO:0000256" key="4">
    <source>
        <dbReference type="ARBA" id="ARBA00023004"/>
    </source>
</evidence>
<dbReference type="InterPro" id="IPR007197">
    <property type="entry name" value="rSAM"/>
</dbReference>
<dbReference type="CDD" id="cd01335">
    <property type="entry name" value="Radical_SAM"/>
    <property type="match status" value="1"/>
</dbReference>
<dbReference type="SMART" id="SM00729">
    <property type="entry name" value="Elp3"/>
    <property type="match status" value="1"/>
</dbReference>
<accession>A0A7C4RHF6</accession>
<dbReference type="InterPro" id="IPR027596">
    <property type="entry name" value="AmmeMemoSam_rS"/>
</dbReference>
<evidence type="ECO:0000259" key="7">
    <source>
        <dbReference type="PROSITE" id="PS51918"/>
    </source>
</evidence>
<feature type="domain" description="Radical SAM core" evidence="7">
    <location>
        <begin position="67"/>
        <end position="290"/>
    </location>
</feature>
<comment type="cofactor">
    <cofactor evidence="6">
        <name>[4Fe-4S] cluster</name>
        <dbReference type="ChEBI" id="CHEBI:49883"/>
    </cofactor>
    <text evidence="6">Binds 1 [4Fe-4S] cluster. The cluster is coordinated with 3 cysteines and an exchangeable S-adenosyl-L-methionine.</text>
</comment>
<feature type="binding site" evidence="6">
    <location>
        <position position="86"/>
    </location>
    <ligand>
        <name>[4Fe-4S] cluster</name>
        <dbReference type="ChEBI" id="CHEBI:49883"/>
        <note>4Fe-4S-S-AdoMet</note>
    </ligand>
</feature>
<dbReference type="InterPro" id="IPR058240">
    <property type="entry name" value="rSAM_sf"/>
</dbReference>
<dbReference type="SFLD" id="SFLDG01101">
    <property type="entry name" value="Uncharacterised_Radical_SAM_Su"/>
    <property type="match status" value="1"/>
</dbReference>
<dbReference type="GO" id="GO:0051539">
    <property type="term" value="F:4 iron, 4 sulfur cluster binding"/>
    <property type="evidence" value="ECO:0007669"/>
    <property type="project" value="UniProtKB-KW"/>
</dbReference>
<dbReference type="GO" id="GO:0046872">
    <property type="term" value="F:metal ion binding"/>
    <property type="evidence" value="ECO:0007669"/>
    <property type="project" value="UniProtKB-KW"/>
</dbReference>
<dbReference type="AlphaFoldDB" id="A0A7C4RHF6"/>
<dbReference type="SUPFAM" id="SSF102114">
    <property type="entry name" value="Radical SAM enzymes"/>
    <property type="match status" value="1"/>
</dbReference>
<sequence>MMEAILYQKGDQDGVVCRLCAHGCHIPNGKRGLCAVRENRGGTLYTLVYGKLIAEHVDPIEKKPLFHFLPGSVSYSIAAVGCNFRCRFCQNADIAQMPNDRNGVILGEERSVKDVVNAAMASGSRSISYTYTEPTVFGEFALDVMTEARRNGLKNVFVTNGYMSGDALDAFAPVLDAANVDLKAFSEDFYHKICSAKLAPVLETLRRMVEYGIWVEVTTLIIPGLNDDPKELEQLAAFLRTELGSDVPWHISRFHPDYRMLDRSATPVSTLKEARRIGLAAGLHYVYTGNVPGDSGEHTYCPGCSALLIERMGFWIRKNRIANGKCPECNASIAIRET</sequence>
<feature type="binding site" evidence="6">
    <location>
        <position position="82"/>
    </location>
    <ligand>
        <name>[4Fe-4S] cluster</name>
        <dbReference type="ChEBI" id="CHEBI:49883"/>
        <note>4Fe-4S-S-AdoMet</note>
    </ligand>
</feature>
<protein>
    <submittedName>
        <fullName evidence="8">AmmeMemoRadiSam system radical SAM enzyme</fullName>
    </submittedName>
</protein>
<dbReference type="InterPro" id="IPR013785">
    <property type="entry name" value="Aldolase_TIM"/>
</dbReference>
<evidence type="ECO:0000256" key="6">
    <source>
        <dbReference type="PIRSR" id="PIRSR004869-50"/>
    </source>
</evidence>
<gene>
    <name evidence="8" type="primary">amrS</name>
    <name evidence="8" type="ORF">ENS29_03830</name>
</gene>
<keyword evidence="3 6" id="KW-0479">Metal-binding</keyword>
<comment type="caution">
    <text evidence="8">The sequence shown here is derived from an EMBL/GenBank/DDBJ whole genome shotgun (WGS) entry which is preliminary data.</text>
</comment>
<evidence type="ECO:0000313" key="8">
    <source>
        <dbReference type="EMBL" id="HGU31969.1"/>
    </source>
</evidence>
<dbReference type="InterPro" id="IPR016431">
    <property type="entry name" value="Pyrv-formate_lyase-activ_prd"/>
</dbReference>
<keyword evidence="4 6" id="KW-0408">Iron</keyword>
<keyword evidence="1" id="KW-0004">4Fe-4S</keyword>
<dbReference type="SFLD" id="SFLDS00029">
    <property type="entry name" value="Radical_SAM"/>
    <property type="match status" value="1"/>
</dbReference>
<dbReference type="PIRSF" id="PIRSF004869">
    <property type="entry name" value="PflX_prd"/>
    <property type="match status" value="1"/>
</dbReference>